<accession>A0A6M7WYL7</accession>
<feature type="transmembrane region" description="Helical" evidence="1">
    <location>
        <begin position="505"/>
        <end position="530"/>
    </location>
</feature>
<evidence type="ECO:0000256" key="1">
    <source>
        <dbReference type="SAM" id="Phobius"/>
    </source>
</evidence>
<dbReference type="PANTHER" id="PTHR34211">
    <property type="entry name" value="CALCINEURIN-LIKE METALLO-PHOSPHOESTERASE SUPERFAMILY PROTEIN"/>
    <property type="match status" value="1"/>
</dbReference>
<keyword evidence="1" id="KW-1133">Transmembrane helix</keyword>
<dbReference type="InterPro" id="IPR029052">
    <property type="entry name" value="Metallo-depent_PP-like"/>
</dbReference>
<evidence type="ECO:0000259" key="2">
    <source>
        <dbReference type="Pfam" id="PF00149"/>
    </source>
</evidence>
<dbReference type="Gene3D" id="3.60.21.10">
    <property type="match status" value="1"/>
</dbReference>
<dbReference type="AlphaFoldDB" id="A0A6M7WYL7"/>
<feature type="transmembrane region" description="Helical" evidence="1">
    <location>
        <begin position="434"/>
        <end position="455"/>
    </location>
</feature>
<dbReference type="Pfam" id="PF00149">
    <property type="entry name" value="Metallophos"/>
    <property type="match status" value="1"/>
</dbReference>
<dbReference type="GO" id="GO:0016787">
    <property type="term" value="F:hydrolase activity"/>
    <property type="evidence" value="ECO:0007669"/>
    <property type="project" value="InterPro"/>
</dbReference>
<feature type="transmembrane region" description="Helical" evidence="1">
    <location>
        <begin position="407"/>
        <end position="428"/>
    </location>
</feature>
<dbReference type="EMBL" id="CP033367">
    <property type="protein sequence ID" value="QKD05903.1"/>
    <property type="molecule type" value="Genomic_DNA"/>
</dbReference>
<keyword evidence="1" id="KW-0812">Transmembrane</keyword>
<reference evidence="3 4" key="1">
    <citation type="submission" date="2018-10" db="EMBL/GenBank/DDBJ databases">
        <authorList>
            <person name="Perry B.J."/>
            <person name="Sullivan J.T."/>
            <person name="Murphy R.J.T."/>
            <person name="Ramsay J.P."/>
            <person name="Ronson C.W."/>
        </authorList>
    </citation>
    <scope>NUCLEOTIDE SEQUENCE [LARGE SCALE GENOMIC DNA]</scope>
    <source>
        <strain evidence="3 4">R88b</strain>
    </source>
</reference>
<proteinExistence type="predicted"/>
<dbReference type="SUPFAM" id="SSF56300">
    <property type="entry name" value="Metallo-dependent phosphatases"/>
    <property type="match status" value="1"/>
</dbReference>
<dbReference type="InterPro" id="IPR004843">
    <property type="entry name" value="Calcineurin-like_PHP"/>
</dbReference>
<protein>
    <recommendedName>
        <fullName evidence="2">Calcineurin-like phosphoesterase domain-containing protein</fullName>
    </recommendedName>
</protein>
<dbReference type="PANTHER" id="PTHR34211:SF3">
    <property type="entry name" value="CALCINEURIN-LIKE METALLO-PHOSPHOESTERASE SUPERFAMILY PROTEIN"/>
    <property type="match status" value="1"/>
</dbReference>
<evidence type="ECO:0000313" key="3">
    <source>
        <dbReference type="EMBL" id="QKD05903.1"/>
    </source>
</evidence>
<keyword evidence="1" id="KW-0472">Membrane</keyword>
<feature type="transmembrane region" description="Helical" evidence="1">
    <location>
        <begin position="467"/>
        <end position="490"/>
    </location>
</feature>
<evidence type="ECO:0000313" key="4">
    <source>
        <dbReference type="Proteomes" id="UP000503017"/>
    </source>
</evidence>
<sequence>MFGDYVELQSFSIEITICSHFAETAMGGTNVPTPPPDLAGLARYPKMTGWFSPGLLLRLLWRVVLSDLFGQYADRRLIVAALDTVPEDELVKRARQFLPGQDNQEVWNFGPDSDGAVWVDFVADLGDGFDATYAIASLISQEKLTVGGQQTRRGQLLVMGGDEVYPRAASETYQKQLRDPYDWAFPDPNPGLLKGPPVYAVPGNHDWYDGLVLFLALFCRKDHMHLGGWRTHQRRSYFAVQLTDQWWLWAIDAQLVDDVDQPQKEYFLEIAKAMPDNAKIILCGPEPGWLYTGKAGNRALRVMSYIGSIALKQRRGLTIPLVLSGDTHHYSRYVADDGSAQFVTSGGGGAFLHPTHQVEPSVNLDRVSDGYSWLSGQIKGLRLGANEQGREAVYPSKADSLSMLRGNFVFVAYNPAFALVLGSAYWLISLMGKALTYDIYYIAPILLVAGFWGYTKNQEGGGAKTGLVSLANGIVHSLCVAATVTLVAWFNGRFGGLGGWPRTSFLLTAAETILIGGLVGGSLFGAYLYVTSRWLNMNHNDAFSSMRRDSHRHFLRMRIKGDTVTVFPVGLTDVPKRRDWRLNSEKLGNPAPVYTPQSALKPQLIEQPFSVGATPAQNDTDSLA</sequence>
<gene>
    <name evidence="3" type="ORF">EB235_34440</name>
</gene>
<name>A0A6M7WYL7_RHILI</name>
<dbReference type="Proteomes" id="UP000503017">
    <property type="component" value="Chromosome"/>
</dbReference>
<feature type="domain" description="Calcineurin-like phosphoesterase" evidence="2">
    <location>
        <begin position="119"/>
        <end position="329"/>
    </location>
</feature>
<organism evidence="3 4">
    <name type="scientific">Mesorhizobium loti R88b</name>
    <dbReference type="NCBI Taxonomy" id="935548"/>
    <lineage>
        <taxon>Bacteria</taxon>
        <taxon>Pseudomonadati</taxon>
        <taxon>Pseudomonadota</taxon>
        <taxon>Alphaproteobacteria</taxon>
        <taxon>Hyphomicrobiales</taxon>
        <taxon>Phyllobacteriaceae</taxon>
        <taxon>Mesorhizobium</taxon>
    </lineage>
</organism>